<keyword evidence="3" id="KW-1185">Reference proteome</keyword>
<accession>A0A812JFH9</accession>
<dbReference type="PANTHER" id="PTHR47197:SF3">
    <property type="entry name" value="DIHYDRO-HEME D1 DEHYDROGENASE"/>
    <property type="match status" value="1"/>
</dbReference>
<dbReference type="Pfam" id="PF08309">
    <property type="entry name" value="LVIVD"/>
    <property type="match status" value="6"/>
</dbReference>
<dbReference type="InterPro" id="IPR015943">
    <property type="entry name" value="WD40/YVTN_repeat-like_dom_sf"/>
</dbReference>
<organism evidence="2 3">
    <name type="scientific">Symbiodinium pilosum</name>
    <name type="common">Dinoflagellate</name>
    <dbReference type="NCBI Taxonomy" id="2952"/>
    <lineage>
        <taxon>Eukaryota</taxon>
        <taxon>Sar</taxon>
        <taxon>Alveolata</taxon>
        <taxon>Dinophyceae</taxon>
        <taxon>Suessiales</taxon>
        <taxon>Symbiodiniaceae</taxon>
        <taxon>Symbiodinium</taxon>
    </lineage>
</organism>
<dbReference type="PANTHER" id="PTHR47197">
    <property type="entry name" value="PROTEIN NIRF"/>
    <property type="match status" value="1"/>
</dbReference>
<name>A0A812JFH9_SYMPI</name>
<evidence type="ECO:0000313" key="3">
    <source>
        <dbReference type="Proteomes" id="UP000649617"/>
    </source>
</evidence>
<evidence type="ECO:0000313" key="2">
    <source>
        <dbReference type="EMBL" id="CAE7207870.1"/>
    </source>
</evidence>
<dbReference type="SUPFAM" id="SSF75011">
    <property type="entry name" value="3-carboxy-cis,cis-mucoante lactonizing enzyme"/>
    <property type="match status" value="1"/>
</dbReference>
<feature type="region of interest" description="Disordered" evidence="1">
    <location>
        <begin position="134"/>
        <end position="153"/>
    </location>
</feature>
<proteinExistence type="predicted"/>
<protein>
    <submittedName>
        <fullName evidence="2">Uncharacterized protein</fullName>
    </submittedName>
</protein>
<dbReference type="OrthoDB" id="430120at2759"/>
<sequence>MARLIPFPAHPEVGLQHLQETVSALYSWQQVSEGFHVSWARGLYKKGSEWYNATVSGSDVKTTSPPDVVAQGGEGDHGDFTPISQTIPTTIAPGTMPEGGEGDPAPEDPAVASTIAATTNAPDAATTVAATTNAPDAATKGNQGDLTPVNQTTPDSELESLARYTMPKLVGELKDDLLGPRDVKIHGDLAFIVTSSNPGLSVVSLSDPAHPTPIGSVHDDNIMAEARAVALSQESDHHAFVVAAGASSLTAIDISDPANMRVVGSLQEPKALSGARAVAVHGGYAFVAGTYSHTLCVIDISRPAHMTLTGSLHDPDDMQFPTSVAALDNFVLVTSSTGHALVIIDISNPTRPEKYSVLGDLPSLREARSVAVQGSYAYVASATPNTLSVIDLTDVKNPVLVSVVERVTADMASHVAVDCRFAYVASAYNDALTVIDIHEPRSPVYVGTLKDHAELNGIETVAISGQYGMFVSPANNAVVAWQLPYYCNKTSSAPAQEFGESEATVQKVQG</sequence>
<gene>
    <name evidence="2" type="ORF">SPIL2461_LOCUS2093</name>
</gene>
<dbReference type="EMBL" id="CAJNIZ010002224">
    <property type="protein sequence ID" value="CAE7207870.1"/>
    <property type="molecule type" value="Genomic_DNA"/>
</dbReference>
<evidence type="ECO:0000256" key="1">
    <source>
        <dbReference type="SAM" id="MobiDB-lite"/>
    </source>
</evidence>
<dbReference type="AlphaFoldDB" id="A0A812JFH9"/>
<dbReference type="InterPro" id="IPR051200">
    <property type="entry name" value="Host-pathogen_enzymatic-act"/>
</dbReference>
<dbReference type="InterPro" id="IPR013211">
    <property type="entry name" value="LVIVD"/>
</dbReference>
<dbReference type="Gene3D" id="2.130.10.10">
    <property type="entry name" value="YVTN repeat-like/Quinoprotein amine dehydrogenase"/>
    <property type="match status" value="2"/>
</dbReference>
<dbReference type="Proteomes" id="UP000649617">
    <property type="component" value="Unassembled WGS sequence"/>
</dbReference>
<comment type="caution">
    <text evidence="2">The sequence shown here is derived from an EMBL/GenBank/DDBJ whole genome shotgun (WGS) entry which is preliminary data.</text>
</comment>
<reference evidence="2" key="1">
    <citation type="submission" date="2021-02" db="EMBL/GenBank/DDBJ databases">
        <authorList>
            <person name="Dougan E. K."/>
            <person name="Rhodes N."/>
            <person name="Thang M."/>
            <person name="Chan C."/>
        </authorList>
    </citation>
    <scope>NUCLEOTIDE SEQUENCE</scope>
</reference>
<feature type="compositionally biased region" description="Polar residues" evidence="1">
    <location>
        <begin position="140"/>
        <end position="153"/>
    </location>
</feature>